<dbReference type="Gene3D" id="2.130.10.10">
    <property type="entry name" value="YVTN repeat-like/Quinoprotein amine dehydrogenase"/>
    <property type="match status" value="1"/>
</dbReference>
<comment type="similarity">
    <text evidence="5">Belongs to the DPH7 family.</text>
</comment>
<accession>A0A4T0CHT4</accession>
<organism evidence="9 10">
    <name type="scientific">Aureobasidium pullulans</name>
    <name type="common">Black yeast</name>
    <name type="synonym">Pullularia pullulans</name>
    <dbReference type="NCBI Taxonomy" id="5580"/>
    <lineage>
        <taxon>Eukaryota</taxon>
        <taxon>Fungi</taxon>
        <taxon>Dikarya</taxon>
        <taxon>Ascomycota</taxon>
        <taxon>Pezizomycotina</taxon>
        <taxon>Dothideomycetes</taxon>
        <taxon>Dothideomycetidae</taxon>
        <taxon>Dothideales</taxon>
        <taxon>Saccotheciaceae</taxon>
        <taxon>Aureobasidium</taxon>
    </lineage>
</organism>
<name>A0A4T0CHT4_AURPU</name>
<proteinExistence type="inferred from homology"/>
<evidence type="ECO:0000256" key="1">
    <source>
        <dbReference type="ARBA" id="ARBA00005156"/>
    </source>
</evidence>
<dbReference type="SUPFAM" id="SSF50978">
    <property type="entry name" value="WD40 repeat-like"/>
    <property type="match status" value="1"/>
</dbReference>
<dbReference type="SMART" id="SM00320">
    <property type="entry name" value="WD40"/>
    <property type="match status" value="5"/>
</dbReference>
<protein>
    <recommendedName>
        <fullName evidence="6">methylated diphthine methylhydrolase</fullName>
        <ecNumber evidence="6">3.1.1.97</ecNumber>
    </recommendedName>
</protein>
<evidence type="ECO:0000256" key="6">
    <source>
        <dbReference type="ARBA" id="ARBA00039131"/>
    </source>
</evidence>
<dbReference type="GO" id="GO:0005737">
    <property type="term" value="C:cytoplasm"/>
    <property type="evidence" value="ECO:0007669"/>
    <property type="project" value="TreeGrafter"/>
</dbReference>
<dbReference type="GO" id="GO:0017183">
    <property type="term" value="P:protein histidyl modification to diphthamide"/>
    <property type="evidence" value="ECO:0007669"/>
    <property type="project" value="TreeGrafter"/>
</dbReference>
<comment type="pathway">
    <text evidence="1">Protein modification; peptidyl-diphthamide biosynthesis.</text>
</comment>
<dbReference type="AlphaFoldDB" id="A0A4T0CHT4"/>
<dbReference type="InterPro" id="IPR052415">
    <property type="entry name" value="Diphthine_MTase"/>
</dbReference>
<evidence type="ECO:0000256" key="3">
    <source>
        <dbReference type="ARBA" id="ARBA00022737"/>
    </source>
</evidence>
<feature type="non-terminal residue" evidence="9">
    <location>
        <position position="1"/>
    </location>
</feature>
<dbReference type="Proteomes" id="UP000304947">
    <property type="component" value="Unassembled WGS sequence"/>
</dbReference>
<comment type="caution">
    <text evidence="9">The sequence shown here is derived from an EMBL/GenBank/DDBJ whole genome shotgun (WGS) entry which is preliminary data.</text>
</comment>
<evidence type="ECO:0000256" key="8">
    <source>
        <dbReference type="SAM" id="MobiDB-lite"/>
    </source>
</evidence>
<keyword evidence="2" id="KW-0853">WD repeat</keyword>
<evidence type="ECO:0000256" key="4">
    <source>
        <dbReference type="ARBA" id="ARBA00022801"/>
    </source>
</evidence>
<dbReference type="InterPro" id="IPR015943">
    <property type="entry name" value="WD40/YVTN_repeat-like_dom_sf"/>
</dbReference>
<sequence>TAKASTTIDEPAGTAERIRHHPKTSATPSTKRAKPSSSASSPASKKTSSFSDRRSKKPKTTSASAVASTAVASSASTSASSSNPLRDLFDSVNSYYECPPLMPKQFCEDFKLKKIRASSASVSASATTSQIIQVSTTQTPYAILDIHFSPHDPTLLAVAGSTGCVQLFNLQSTSSSASLSPLSTYQYFDPSTLVLSLAWHPIIPSIIGVTTSPGQVYLVDTSIPAAEVEGTAKEILAHELEAWTLSFSASGTAVFSGGDDATLRFSALPSSFLTSTTTPTASNEDDEQEEQEDQQYVLTWQDRRSHQAGVTAILPVPSEQDILITGSYDDNIRVLHAPLQGRKQVLAEENLEGGVWRLKMLRAEGEKSRYTVLASCMHAGARIVEVKKDEGGEWTIEVLAKFEEHKSMNYGSDVQPGSENGGEQSIISTSFYDKLLCLWTFTLP</sequence>
<dbReference type="InterPro" id="IPR001680">
    <property type="entry name" value="WD40_rpt"/>
</dbReference>
<comment type="catalytic activity">
    <reaction evidence="7">
        <text>diphthine methyl ester-[translation elongation factor 2] + H2O = diphthine-[translation elongation factor 2] + methanol + H(+)</text>
        <dbReference type="Rhea" id="RHEA:42656"/>
        <dbReference type="Rhea" id="RHEA-COMP:10172"/>
        <dbReference type="Rhea" id="RHEA-COMP:10173"/>
        <dbReference type="ChEBI" id="CHEBI:15377"/>
        <dbReference type="ChEBI" id="CHEBI:15378"/>
        <dbReference type="ChEBI" id="CHEBI:17790"/>
        <dbReference type="ChEBI" id="CHEBI:79005"/>
        <dbReference type="ChEBI" id="CHEBI:82696"/>
        <dbReference type="EC" id="3.1.1.97"/>
    </reaction>
</comment>
<dbReference type="EC" id="3.1.1.97" evidence="6"/>
<dbReference type="InterPro" id="IPR036322">
    <property type="entry name" value="WD40_repeat_dom_sf"/>
</dbReference>
<evidence type="ECO:0000256" key="7">
    <source>
        <dbReference type="ARBA" id="ARBA00047551"/>
    </source>
</evidence>
<reference evidence="9 10" key="1">
    <citation type="submission" date="2018-10" db="EMBL/GenBank/DDBJ databases">
        <title>Fifty Aureobasidium pullulans genomes reveal a recombining polyextremotolerant generalist.</title>
        <authorList>
            <person name="Gostincar C."/>
            <person name="Turk M."/>
            <person name="Zajc J."/>
            <person name="Gunde-Cimerman N."/>
        </authorList>
    </citation>
    <scope>NUCLEOTIDE SEQUENCE [LARGE SCALE GENOMIC DNA]</scope>
    <source>
        <strain evidence="9 10">EXF-3380</strain>
    </source>
</reference>
<evidence type="ECO:0000313" key="10">
    <source>
        <dbReference type="Proteomes" id="UP000304947"/>
    </source>
</evidence>
<evidence type="ECO:0000313" key="9">
    <source>
        <dbReference type="EMBL" id="TIA44582.1"/>
    </source>
</evidence>
<dbReference type="PANTHER" id="PTHR46042:SF1">
    <property type="entry name" value="DIPHTHINE METHYLTRANSFERASE"/>
    <property type="match status" value="1"/>
</dbReference>
<dbReference type="PANTHER" id="PTHR46042">
    <property type="entry name" value="DIPHTHINE METHYLTRANSFERASE"/>
    <property type="match status" value="1"/>
</dbReference>
<keyword evidence="3" id="KW-0677">Repeat</keyword>
<evidence type="ECO:0000256" key="5">
    <source>
        <dbReference type="ARBA" id="ARBA00038092"/>
    </source>
</evidence>
<keyword evidence="4" id="KW-0378">Hydrolase</keyword>
<evidence type="ECO:0000256" key="2">
    <source>
        <dbReference type="ARBA" id="ARBA00022574"/>
    </source>
</evidence>
<feature type="region of interest" description="Disordered" evidence="8">
    <location>
        <begin position="1"/>
        <end position="68"/>
    </location>
</feature>
<feature type="compositionally biased region" description="Low complexity" evidence="8">
    <location>
        <begin position="27"/>
        <end position="49"/>
    </location>
</feature>
<gene>
    <name evidence="9" type="ORF">D6C83_05906</name>
</gene>
<dbReference type="GO" id="GO:0061685">
    <property type="term" value="F:diphthine methylesterase activity"/>
    <property type="evidence" value="ECO:0007669"/>
    <property type="project" value="UniProtKB-EC"/>
</dbReference>
<dbReference type="EMBL" id="QZBU01002026">
    <property type="protein sequence ID" value="TIA44582.1"/>
    <property type="molecule type" value="Genomic_DNA"/>
</dbReference>
<dbReference type="Pfam" id="PF00400">
    <property type="entry name" value="WD40"/>
    <property type="match status" value="1"/>
</dbReference>